<gene>
    <name evidence="9" type="ORF">OSB1V03_LOCUS5985</name>
</gene>
<dbReference type="InterPro" id="IPR000210">
    <property type="entry name" value="BTB/POZ_dom"/>
</dbReference>
<dbReference type="GO" id="GO:0016567">
    <property type="term" value="P:protein ubiquitination"/>
    <property type="evidence" value="ECO:0007669"/>
    <property type="project" value="UniProtKB-UniPathway"/>
</dbReference>
<dbReference type="PROSITE" id="PS50097">
    <property type="entry name" value="BTB"/>
    <property type="match status" value="1"/>
</dbReference>
<dbReference type="Gene3D" id="1.25.40.420">
    <property type="match status" value="1"/>
</dbReference>
<dbReference type="Gene3D" id="3.30.710.10">
    <property type="entry name" value="Potassium Channel Kv1.1, Chain A"/>
    <property type="match status" value="1"/>
</dbReference>
<dbReference type="SMART" id="SM00225">
    <property type="entry name" value="BTB"/>
    <property type="match status" value="1"/>
</dbReference>
<dbReference type="OrthoDB" id="45365at2759"/>
<evidence type="ECO:0000259" key="8">
    <source>
        <dbReference type="PROSITE" id="PS50097"/>
    </source>
</evidence>
<organism evidence="9">
    <name type="scientific">Medioppia subpectinata</name>
    <dbReference type="NCBI Taxonomy" id="1979941"/>
    <lineage>
        <taxon>Eukaryota</taxon>
        <taxon>Metazoa</taxon>
        <taxon>Ecdysozoa</taxon>
        <taxon>Arthropoda</taxon>
        <taxon>Chelicerata</taxon>
        <taxon>Arachnida</taxon>
        <taxon>Acari</taxon>
        <taxon>Acariformes</taxon>
        <taxon>Sarcoptiformes</taxon>
        <taxon>Oribatida</taxon>
        <taxon>Brachypylina</taxon>
        <taxon>Oppioidea</taxon>
        <taxon>Oppiidae</taxon>
        <taxon>Medioppia</taxon>
    </lineage>
</organism>
<keyword evidence="6" id="KW-0009">Actin-binding</keyword>
<dbReference type="InterPro" id="IPR006652">
    <property type="entry name" value="Kelch_1"/>
</dbReference>
<accession>A0A7R9PYE0</accession>
<dbReference type="AlphaFoldDB" id="A0A7R9PYE0"/>
<comment type="pathway">
    <text evidence="1">Protein modification; protein ubiquitination.</text>
</comment>
<feature type="domain" description="BTB" evidence="8">
    <location>
        <begin position="64"/>
        <end position="132"/>
    </location>
</feature>
<dbReference type="InterPro" id="IPR011705">
    <property type="entry name" value="BACK"/>
</dbReference>
<dbReference type="SMART" id="SM00875">
    <property type="entry name" value="BACK"/>
    <property type="match status" value="1"/>
</dbReference>
<evidence type="ECO:0000256" key="6">
    <source>
        <dbReference type="ARBA" id="ARBA00023203"/>
    </source>
</evidence>
<dbReference type="SMART" id="SM00612">
    <property type="entry name" value="Kelch"/>
    <property type="match status" value="6"/>
</dbReference>
<dbReference type="PIRSF" id="PIRSF037037">
    <property type="entry name" value="Kelch-like_protein_gigaxonin"/>
    <property type="match status" value="1"/>
</dbReference>
<evidence type="ECO:0000313" key="9">
    <source>
        <dbReference type="EMBL" id="CAD7625551.1"/>
    </source>
</evidence>
<evidence type="ECO:0000256" key="5">
    <source>
        <dbReference type="ARBA" id="ARBA00022786"/>
    </source>
</evidence>
<dbReference type="Pfam" id="PF01344">
    <property type="entry name" value="Kelch_1"/>
    <property type="match status" value="2"/>
</dbReference>
<evidence type="ECO:0000256" key="3">
    <source>
        <dbReference type="ARBA" id="ARBA00022441"/>
    </source>
</evidence>
<dbReference type="Gene3D" id="2.120.10.80">
    <property type="entry name" value="Kelch-type beta propeller"/>
    <property type="match status" value="1"/>
</dbReference>
<dbReference type="PANTHER" id="PTHR24412:SF497">
    <property type="entry name" value="KELCH-LIKE PROTEIN 18"/>
    <property type="match status" value="1"/>
</dbReference>
<dbReference type="Pfam" id="PF07707">
    <property type="entry name" value="BACK"/>
    <property type="match status" value="1"/>
</dbReference>
<dbReference type="Pfam" id="PF24681">
    <property type="entry name" value="Kelch_KLHDC2_KLHL20_DRC7"/>
    <property type="match status" value="1"/>
</dbReference>
<proteinExistence type="predicted"/>
<dbReference type="EMBL" id="OC857722">
    <property type="protein sequence ID" value="CAD7625551.1"/>
    <property type="molecule type" value="Genomic_DNA"/>
</dbReference>
<evidence type="ECO:0000256" key="7">
    <source>
        <dbReference type="ARBA" id="ARBA00043912"/>
    </source>
</evidence>
<reference evidence="9" key="1">
    <citation type="submission" date="2020-11" db="EMBL/GenBank/DDBJ databases">
        <authorList>
            <person name="Tran Van P."/>
        </authorList>
    </citation>
    <scope>NUCLEOTIDE SEQUENCE</scope>
</reference>
<protein>
    <recommendedName>
        <fullName evidence="2">Kelch-like protein diablo</fullName>
    </recommendedName>
</protein>
<keyword evidence="5" id="KW-0833">Ubl conjugation pathway</keyword>
<dbReference type="InterPro" id="IPR015915">
    <property type="entry name" value="Kelch-typ_b-propeller"/>
</dbReference>
<dbReference type="InterPro" id="IPR017096">
    <property type="entry name" value="BTB-kelch_protein"/>
</dbReference>
<dbReference type="FunFam" id="1.25.40.420:FF:000001">
    <property type="entry name" value="Kelch-like family member 12"/>
    <property type="match status" value="1"/>
</dbReference>
<keyword evidence="3" id="KW-0880">Kelch repeat</keyword>
<evidence type="ECO:0000256" key="4">
    <source>
        <dbReference type="ARBA" id="ARBA00022737"/>
    </source>
</evidence>
<name>A0A7R9PYE0_9ACAR</name>
<dbReference type="SUPFAM" id="SSF50965">
    <property type="entry name" value="Galactose oxidase, central domain"/>
    <property type="match status" value="1"/>
</dbReference>
<keyword evidence="10" id="KW-1185">Reference proteome</keyword>
<dbReference type="InterPro" id="IPR011043">
    <property type="entry name" value="Gal_Oxase/kelch_b-propeller"/>
</dbReference>
<comment type="function">
    <text evidence="7">Probable substrate-specific adapter of an E3 ubiquitin-protein ligase complex which mediates the ubiquitination and subsequent proteasomal degradation of target proteins. May have a role in synapse differentiation and growth.</text>
</comment>
<keyword evidence="4" id="KW-0677">Repeat</keyword>
<dbReference type="Pfam" id="PF00651">
    <property type="entry name" value="BTB"/>
    <property type="match status" value="1"/>
</dbReference>
<dbReference type="GO" id="GO:0003779">
    <property type="term" value="F:actin binding"/>
    <property type="evidence" value="ECO:0007669"/>
    <property type="project" value="UniProtKB-KW"/>
</dbReference>
<evidence type="ECO:0000256" key="2">
    <source>
        <dbReference type="ARBA" id="ARBA00013699"/>
    </source>
</evidence>
<dbReference type="EMBL" id="CAJPIZ010003147">
    <property type="protein sequence ID" value="CAG2105981.1"/>
    <property type="molecule type" value="Genomic_DNA"/>
</dbReference>
<evidence type="ECO:0000256" key="1">
    <source>
        <dbReference type="ARBA" id="ARBA00004906"/>
    </source>
</evidence>
<evidence type="ECO:0000313" key="10">
    <source>
        <dbReference type="Proteomes" id="UP000759131"/>
    </source>
</evidence>
<sequence length="610" mass="68325">MAHRMDIDMEAELKTVFASAMIQLDEECHPMSSLSDDCYRFVQNDLYVNCFPIFDDLRRSHKLCDISIKVDNQSFLAHRVVLSATIPYFYAMFTNDMLESTQTEVRIQDSIESTAMEALLEFAYTGRVTITTGNVQSLLIGASFLQLFAVRDACCDYLKLRLNTNNVLGVKSFADSLSCHTLVEASKKFIRKHFREVSKSDEFLSLDFAEIIEIITKDELNVSGEEDVFNAVMAWIKRDVDSREQLLPQLLTNVRLPLLSPEFVADYVITEELIRRSHSCRDLVDEAKDYHLMPQRRPLLQSFRTRVRCCNDIQGLIYAVGGLTKNGDSLSTVEVYNPQTSHWKMAEAMTMLRSRVGVAVMASKLYAIGGYNGSERLSTVEVFDPKNRSWAKVAPMNCKRSAVGAATLHNMLYVCGGYDGVSSLSTVECYSLDRNEWSMVTSMSRHRSAAGVVAFEGQVYALGGHDGLSIFDSVERLDPQSGKWSFMAPMRTKRCRLGVATLKGKIYVCGGYDGSTFLQTAEVYDPKTEEWSFIAPMNVMRSRVALVANCGLLYAIGGYDGVSNLSTVEVYNLEKNCWDFTTSMAAHEGGVGMSLDFVHINGMGYEVIGR</sequence>
<dbReference type="PANTHER" id="PTHR24412">
    <property type="entry name" value="KELCH PROTEIN"/>
    <property type="match status" value="1"/>
</dbReference>
<dbReference type="UniPathway" id="UPA00143"/>
<dbReference type="SUPFAM" id="SSF54695">
    <property type="entry name" value="POZ domain"/>
    <property type="match status" value="1"/>
</dbReference>
<dbReference type="InterPro" id="IPR011333">
    <property type="entry name" value="SKP1/BTB/POZ_sf"/>
</dbReference>
<dbReference type="Proteomes" id="UP000759131">
    <property type="component" value="Unassembled WGS sequence"/>
</dbReference>